<feature type="domain" description="Aminopeptidase N-like N-terminal" evidence="20">
    <location>
        <begin position="105"/>
        <end position="297"/>
    </location>
</feature>
<dbReference type="PRINTS" id="PR00756">
    <property type="entry name" value="ALADIPTASE"/>
</dbReference>
<dbReference type="PANTHER" id="PTHR11533:SF294">
    <property type="entry name" value="THYROTROPIN-RELEASING HORMONE-DEGRADING ECTOENZYME"/>
    <property type="match status" value="1"/>
</dbReference>
<dbReference type="FunFam" id="1.10.390.10:FF:000016">
    <property type="entry name" value="Glutamyl aminopeptidase"/>
    <property type="match status" value="1"/>
</dbReference>
<evidence type="ECO:0000256" key="4">
    <source>
        <dbReference type="ARBA" id="ARBA00022692"/>
    </source>
</evidence>
<dbReference type="SUPFAM" id="SSF55486">
    <property type="entry name" value="Metalloproteases ('zincins'), catalytic domain"/>
    <property type="match status" value="1"/>
</dbReference>
<gene>
    <name evidence="21" type="primary">AMPN</name>
    <name evidence="21" type="ORF">TR125046</name>
</gene>
<dbReference type="SUPFAM" id="SSF63737">
    <property type="entry name" value="Leukotriene A4 hydrolase N-terminal domain"/>
    <property type="match status" value="1"/>
</dbReference>
<keyword evidence="11 16" id="KW-0472">Membrane</keyword>
<keyword evidence="16 21" id="KW-0031">Aminopeptidase</keyword>
<dbReference type="EC" id="3.4.11.-" evidence="16"/>
<dbReference type="Gene3D" id="1.10.390.10">
    <property type="entry name" value="Neutral Protease Domain 2"/>
    <property type="match status" value="1"/>
</dbReference>
<dbReference type="InterPro" id="IPR014782">
    <property type="entry name" value="Peptidase_M1_dom"/>
</dbReference>
<keyword evidence="9 16" id="KW-1133">Transmembrane helix</keyword>
<comment type="subcellular location">
    <subcellularLocation>
        <location evidence="1">Membrane</location>
        <topology evidence="1">Single-pass type II membrane protein</topology>
    </subcellularLocation>
</comment>
<evidence type="ECO:0000256" key="5">
    <source>
        <dbReference type="ARBA" id="ARBA00022723"/>
    </source>
</evidence>
<evidence type="ECO:0000256" key="8">
    <source>
        <dbReference type="ARBA" id="ARBA00022968"/>
    </source>
</evidence>
<feature type="transmembrane region" description="Helical" evidence="16">
    <location>
        <begin position="37"/>
        <end position="64"/>
    </location>
</feature>
<evidence type="ECO:0000256" key="10">
    <source>
        <dbReference type="ARBA" id="ARBA00023049"/>
    </source>
</evidence>
<dbReference type="InterPro" id="IPR042097">
    <property type="entry name" value="Aminopeptidase_N-like_N_sf"/>
</dbReference>
<feature type="region of interest" description="Disordered" evidence="17">
    <location>
        <begin position="1"/>
        <end position="28"/>
    </location>
</feature>
<dbReference type="Pfam" id="PF17900">
    <property type="entry name" value="Peptidase_M1_N"/>
    <property type="match status" value="1"/>
</dbReference>
<feature type="binding site" evidence="14">
    <location>
        <position position="427"/>
    </location>
    <ligand>
        <name>Zn(2+)</name>
        <dbReference type="ChEBI" id="CHEBI:29105"/>
        <note>catalytic</note>
    </ligand>
</feature>
<feature type="binding site" evidence="14">
    <location>
        <position position="408"/>
    </location>
    <ligand>
        <name>Zn(2+)</name>
        <dbReference type="ChEBI" id="CHEBI:29105"/>
        <note>catalytic</note>
    </ligand>
</feature>
<dbReference type="CDD" id="cd09601">
    <property type="entry name" value="M1_APN-Q_like"/>
    <property type="match status" value="1"/>
</dbReference>
<dbReference type="GO" id="GO:0042277">
    <property type="term" value="F:peptide binding"/>
    <property type="evidence" value="ECO:0007669"/>
    <property type="project" value="TreeGrafter"/>
</dbReference>
<keyword evidence="6 16" id="KW-0378">Hydrolase</keyword>
<dbReference type="InterPro" id="IPR024571">
    <property type="entry name" value="ERAP1-like_C_dom"/>
</dbReference>
<comment type="cofactor">
    <cofactor evidence="14 16">
        <name>Zn(2+)</name>
        <dbReference type="ChEBI" id="CHEBI:29105"/>
    </cofactor>
    <text evidence="14 16">Binds 1 zinc ion per subunit.</text>
</comment>
<dbReference type="InterPro" id="IPR034016">
    <property type="entry name" value="M1_APN-typ"/>
</dbReference>
<keyword evidence="5 14" id="KW-0479">Metal-binding</keyword>
<dbReference type="GO" id="GO:0016020">
    <property type="term" value="C:membrane"/>
    <property type="evidence" value="ECO:0007669"/>
    <property type="project" value="UniProtKB-SubCell"/>
</dbReference>
<evidence type="ECO:0000256" key="15">
    <source>
        <dbReference type="PIRSR" id="PIRSR634016-4"/>
    </source>
</evidence>
<dbReference type="PANTHER" id="PTHR11533">
    <property type="entry name" value="PROTEASE M1 ZINC METALLOPROTEASE"/>
    <property type="match status" value="1"/>
</dbReference>
<keyword evidence="4 16" id="KW-0812">Transmembrane</keyword>
<feature type="compositionally biased region" description="Basic and acidic residues" evidence="17">
    <location>
        <begin position="8"/>
        <end position="27"/>
    </location>
</feature>
<evidence type="ECO:0000313" key="21">
    <source>
        <dbReference type="EMBL" id="JAP46251.1"/>
    </source>
</evidence>
<evidence type="ECO:0000256" key="13">
    <source>
        <dbReference type="PIRSR" id="PIRSR634016-1"/>
    </source>
</evidence>
<dbReference type="InterPro" id="IPR001930">
    <property type="entry name" value="Peptidase_M1"/>
</dbReference>
<dbReference type="InterPro" id="IPR027268">
    <property type="entry name" value="Peptidase_M4/M1_CTD_sf"/>
</dbReference>
<dbReference type="Pfam" id="PF01433">
    <property type="entry name" value="Peptidase_M1"/>
    <property type="match status" value="1"/>
</dbReference>
<feature type="domain" description="Peptidase M1 membrane alanine aminopeptidase" evidence="18">
    <location>
        <begin position="332"/>
        <end position="554"/>
    </location>
</feature>
<keyword evidence="7 14" id="KW-0862">Zinc</keyword>
<sequence>MPELNSFKGDEAEHEALSAHTRDEVGIRKPPQGRKNFLHICLPVTIAVLLILLFISSGLAVHYARLTSNRKSHSLQSEIDNLTSILSSTSKNRVKDVRLPFNVVPRFYSLKLQANIYDTPPVNFTFNGSVVIEIFCTSQTDQFYVHAHGDLNVSIGQVQVYKKGETVNRISSLSFDKSRQWFIIKLKEPLVEGQTYFVDFPEFRGPLTTNLKGWYLSSYMENGVEKYLATSQLQPTDARRVFPCWDEPSFKANFKITIVRKRGFRSLSNMPLIQSVAFRDDWFADEYQPTLNTSTYLLAFVVSQFSSLSGLDSKGRNFTIWARPDLIGAAEYALNVGKCIINFFEEYFELDYPLEKTDMLAVPNFAAGAMENWGLLIYREATLIWDPLVGTEGARQKVATVISHEIAHQWFGNLVTLNWWDDLWLNEGFATFVEYIGVAHAQPNWHMDEQFAVLQLQKVLLSDSLATTHPVFMPVYHPDEINEIFDTISYNKGASILRMMEAFLGRETFRQGLKIYLARHKFKNTESIHLWDALTEANKGPGRDINIHQIMNCWIKQTGYPLVTVTRIGPKTFHLTQERFLLGFPLKNNSMIHMNNSTWNIPLTYAAASEDVKVAENRIIWMNNASMELELQIPENEWYTFNLRQTGFYRVNYDIQNWHRFIECLHSNHSIFTRLTRAQLIDDSFNIANQGSISFDLFLNLTKYLRKERDFVPLSVAYRAFNYLYEMLVLHETHDLMKKYVRYLINDSYQTVNWSMETNNDNHVLNLARQTIVTLACEAEHDDCVTKARTLFEEFMKNPKSDIIPTSLSRTVYCTAVRWGGAKEWEFLYKLRRQVLHEDEKYQIIEALGCTRDFGRLRLFIKELITEAEMELPTSLSGSPIALYLLWDTIKSEWANRTVSAPLQIIFKAIDKRRIIIEALPIQNELREMYDSLKEEPERQTARSIARILVQCIRDKYWLSKYRGVIYNWLRRENL</sequence>
<dbReference type="Gene3D" id="1.25.50.20">
    <property type="match status" value="1"/>
</dbReference>
<name>A0A0X3P2Q1_SCHSO</name>
<evidence type="ECO:0000256" key="2">
    <source>
        <dbReference type="ARBA" id="ARBA00010136"/>
    </source>
</evidence>
<evidence type="ECO:0000256" key="11">
    <source>
        <dbReference type="ARBA" id="ARBA00023136"/>
    </source>
</evidence>
<dbReference type="FunFam" id="2.60.40.1910:FF:000006">
    <property type="entry name" value="Aminopeptidase"/>
    <property type="match status" value="1"/>
</dbReference>
<feature type="active site" description="Proton acceptor" evidence="13">
    <location>
        <position position="405"/>
    </location>
</feature>
<evidence type="ECO:0000256" key="17">
    <source>
        <dbReference type="SAM" id="MobiDB-lite"/>
    </source>
</evidence>
<dbReference type="GO" id="GO:0006508">
    <property type="term" value="P:proteolysis"/>
    <property type="evidence" value="ECO:0007669"/>
    <property type="project" value="UniProtKB-KW"/>
</dbReference>
<reference evidence="21" key="1">
    <citation type="submission" date="2016-01" db="EMBL/GenBank/DDBJ databases">
        <title>Reference transcriptome for the parasite Schistocephalus solidus: insights into the molecular evolution of parasitism.</title>
        <authorList>
            <person name="Hebert F.O."/>
            <person name="Grambauer S."/>
            <person name="Barber I."/>
            <person name="Landry C.R."/>
            <person name="Aubin-Horth N."/>
        </authorList>
    </citation>
    <scope>NUCLEOTIDE SEQUENCE</scope>
</reference>
<evidence type="ECO:0000256" key="6">
    <source>
        <dbReference type="ARBA" id="ARBA00022801"/>
    </source>
</evidence>
<dbReference type="Gene3D" id="2.60.40.1910">
    <property type="match status" value="1"/>
</dbReference>
<evidence type="ECO:0000256" key="9">
    <source>
        <dbReference type="ARBA" id="ARBA00022989"/>
    </source>
</evidence>
<organism evidence="21">
    <name type="scientific">Schistocephalus solidus</name>
    <name type="common">Tapeworm</name>
    <dbReference type="NCBI Taxonomy" id="70667"/>
    <lineage>
        <taxon>Eukaryota</taxon>
        <taxon>Metazoa</taxon>
        <taxon>Spiralia</taxon>
        <taxon>Lophotrochozoa</taxon>
        <taxon>Platyhelminthes</taxon>
        <taxon>Cestoda</taxon>
        <taxon>Eucestoda</taxon>
        <taxon>Diphyllobothriidea</taxon>
        <taxon>Diphyllobothriidae</taxon>
        <taxon>Schistocephalus</taxon>
    </lineage>
</organism>
<feature type="domain" description="ERAP1-like C-terminal" evidence="19">
    <location>
        <begin position="638"/>
        <end position="896"/>
    </location>
</feature>
<dbReference type="InterPro" id="IPR050344">
    <property type="entry name" value="Peptidase_M1_aminopeptidases"/>
</dbReference>
<evidence type="ECO:0000259" key="18">
    <source>
        <dbReference type="Pfam" id="PF01433"/>
    </source>
</evidence>
<dbReference type="Pfam" id="PF11838">
    <property type="entry name" value="ERAP1_C"/>
    <property type="match status" value="1"/>
</dbReference>
<keyword evidence="10 16" id="KW-0482">Metalloprotease</keyword>
<dbReference type="GO" id="GO:0008270">
    <property type="term" value="F:zinc ion binding"/>
    <property type="evidence" value="ECO:0007669"/>
    <property type="project" value="UniProtKB-UniRule"/>
</dbReference>
<evidence type="ECO:0000256" key="3">
    <source>
        <dbReference type="ARBA" id="ARBA00022670"/>
    </source>
</evidence>
<evidence type="ECO:0000259" key="20">
    <source>
        <dbReference type="Pfam" id="PF17900"/>
    </source>
</evidence>
<dbReference type="FunFam" id="2.60.40.1730:FF:000012">
    <property type="entry name" value="Aminopeptidase N"/>
    <property type="match status" value="1"/>
</dbReference>
<keyword evidence="12" id="KW-0325">Glycoprotein</keyword>
<evidence type="ECO:0000259" key="19">
    <source>
        <dbReference type="Pfam" id="PF11838"/>
    </source>
</evidence>
<dbReference type="Gene3D" id="2.60.40.1730">
    <property type="entry name" value="tricorn interacting facor f3 domain"/>
    <property type="match status" value="1"/>
</dbReference>
<dbReference type="GO" id="GO:0043171">
    <property type="term" value="P:peptide catabolic process"/>
    <property type="evidence" value="ECO:0007669"/>
    <property type="project" value="TreeGrafter"/>
</dbReference>
<feature type="site" description="Transition state stabilizer" evidence="15">
    <location>
        <position position="490"/>
    </location>
</feature>
<dbReference type="GO" id="GO:0005615">
    <property type="term" value="C:extracellular space"/>
    <property type="evidence" value="ECO:0007669"/>
    <property type="project" value="TreeGrafter"/>
</dbReference>
<dbReference type="GO" id="GO:0070006">
    <property type="term" value="F:metalloaminopeptidase activity"/>
    <property type="evidence" value="ECO:0007669"/>
    <property type="project" value="TreeGrafter"/>
</dbReference>
<keyword evidence="8" id="KW-0735">Signal-anchor</keyword>
<accession>A0A0X3P2Q1</accession>
<evidence type="ECO:0000256" key="16">
    <source>
        <dbReference type="RuleBase" id="RU364040"/>
    </source>
</evidence>
<dbReference type="InterPro" id="IPR045357">
    <property type="entry name" value="Aminopeptidase_N-like_N"/>
</dbReference>
<evidence type="ECO:0000256" key="12">
    <source>
        <dbReference type="ARBA" id="ARBA00023180"/>
    </source>
</evidence>
<dbReference type="EMBL" id="GEEE01016974">
    <property type="protein sequence ID" value="JAP46251.1"/>
    <property type="molecule type" value="Transcribed_RNA"/>
</dbReference>
<comment type="similarity">
    <text evidence="2 16">Belongs to the peptidase M1 family.</text>
</comment>
<evidence type="ECO:0000256" key="7">
    <source>
        <dbReference type="ARBA" id="ARBA00022833"/>
    </source>
</evidence>
<proteinExistence type="inferred from homology"/>
<evidence type="ECO:0000256" key="1">
    <source>
        <dbReference type="ARBA" id="ARBA00004606"/>
    </source>
</evidence>
<feature type="binding site" evidence="14">
    <location>
        <position position="404"/>
    </location>
    <ligand>
        <name>Zn(2+)</name>
        <dbReference type="ChEBI" id="CHEBI:29105"/>
        <note>catalytic</note>
    </ligand>
</feature>
<evidence type="ECO:0000256" key="14">
    <source>
        <dbReference type="PIRSR" id="PIRSR634016-3"/>
    </source>
</evidence>
<dbReference type="GO" id="GO:0005737">
    <property type="term" value="C:cytoplasm"/>
    <property type="evidence" value="ECO:0007669"/>
    <property type="project" value="TreeGrafter"/>
</dbReference>
<dbReference type="AlphaFoldDB" id="A0A0X3P2Q1"/>
<keyword evidence="3 16" id="KW-0645">Protease</keyword>
<protein>
    <recommendedName>
        <fullName evidence="16">Aminopeptidase</fullName>
        <ecNumber evidence="16">3.4.11.-</ecNumber>
    </recommendedName>
</protein>